<accession>A0AAD6Z3K3</accession>
<gene>
    <name evidence="2" type="ORF">DFH08DRAFT_1088901</name>
</gene>
<dbReference type="EMBL" id="JARIHO010000092">
    <property type="protein sequence ID" value="KAJ7306682.1"/>
    <property type="molecule type" value="Genomic_DNA"/>
</dbReference>
<name>A0AAD6Z3K3_9AGAR</name>
<feature type="compositionally biased region" description="Polar residues" evidence="1">
    <location>
        <begin position="142"/>
        <end position="167"/>
    </location>
</feature>
<reference evidence="2" key="1">
    <citation type="submission" date="2023-03" db="EMBL/GenBank/DDBJ databases">
        <title>Massive genome expansion in bonnet fungi (Mycena s.s.) driven by repeated elements and novel gene families across ecological guilds.</title>
        <authorList>
            <consortium name="Lawrence Berkeley National Laboratory"/>
            <person name="Harder C.B."/>
            <person name="Miyauchi S."/>
            <person name="Viragh M."/>
            <person name="Kuo A."/>
            <person name="Thoen E."/>
            <person name="Andreopoulos B."/>
            <person name="Lu D."/>
            <person name="Skrede I."/>
            <person name="Drula E."/>
            <person name="Henrissat B."/>
            <person name="Morin E."/>
            <person name="Kohler A."/>
            <person name="Barry K."/>
            <person name="LaButti K."/>
            <person name="Morin E."/>
            <person name="Salamov A."/>
            <person name="Lipzen A."/>
            <person name="Mereny Z."/>
            <person name="Hegedus B."/>
            <person name="Baldrian P."/>
            <person name="Stursova M."/>
            <person name="Weitz H."/>
            <person name="Taylor A."/>
            <person name="Grigoriev I.V."/>
            <person name="Nagy L.G."/>
            <person name="Martin F."/>
            <person name="Kauserud H."/>
        </authorList>
    </citation>
    <scope>NUCLEOTIDE SEQUENCE</scope>
    <source>
        <strain evidence="2">CBHHK002</strain>
    </source>
</reference>
<sequence>MARLIWYHIPPRLTPNVPGVSNVWTPQEMWRSIWWRLSLKHHLCGELGIYYEDRYDLVGLLHGFTDPENPRLTVALAVPPPLGSTASSPPQAQAAASGLSAGVSTSTLTSTSSTNNTSTSTSTSTSGVSIATLKVGAYATKRPSSTSASGHASQTSLHQPFLPTSNPAPEDGVLRRVSPDVIPFAGVLTGVGVWEARKDNMGRHRVRGVVSCVSRWCLLWLLIMNFN</sequence>
<evidence type="ECO:0000256" key="1">
    <source>
        <dbReference type="SAM" id="MobiDB-lite"/>
    </source>
</evidence>
<dbReference type="Proteomes" id="UP001218218">
    <property type="component" value="Unassembled WGS sequence"/>
</dbReference>
<dbReference type="AlphaFoldDB" id="A0AAD6Z3K3"/>
<proteinExistence type="predicted"/>
<feature type="region of interest" description="Disordered" evidence="1">
    <location>
        <begin position="83"/>
        <end position="125"/>
    </location>
</feature>
<feature type="region of interest" description="Disordered" evidence="1">
    <location>
        <begin position="142"/>
        <end position="173"/>
    </location>
</feature>
<protein>
    <submittedName>
        <fullName evidence="2">Uncharacterized protein</fullName>
    </submittedName>
</protein>
<keyword evidence="3" id="KW-1185">Reference proteome</keyword>
<evidence type="ECO:0000313" key="3">
    <source>
        <dbReference type="Proteomes" id="UP001218218"/>
    </source>
</evidence>
<organism evidence="2 3">
    <name type="scientific">Mycena albidolilacea</name>
    <dbReference type="NCBI Taxonomy" id="1033008"/>
    <lineage>
        <taxon>Eukaryota</taxon>
        <taxon>Fungi</taxon>
        <taxon>Dikarya</taxon>
        <taxon>Basidiomycota</taxon>
        <taxon>Agaricomycotina</taxon>
        <taxon>Agaricomycetes</taxon>
        <taxon>Agaricomycetidae</taxon>
        <taxon>Agaricales</taxon>
        <taxon>Marasmiineae</taxon>
        <taxon>Mycenaceae</taxon>
        <taxon>Mycena</taxon>
    </lineage>
</organism>
<evidence type="ECO:0000313" key="2">
    <source>
        <dbReference type="EMBL" id="KAJ7306682.1"/>
    </source>
</evidence>
<comment type="caution">
    <text evidence="2">The sequence shown here is derived from an EMBL/GenBank/DDBJ whole genome shotgun (WGS) entry which is preliminary data.</text>
</comment>